<keyword evidence="3" id="KW-1003">Cell membrane</keyword>
<organism evidence="12 13">
    <name type="scientific">Aminithiophilus ramosus</name>
    <dbReference type="NCBI Taxonomy" id="3029084"/>
    <lineage>
        <taxon>Bacteria</taxon>
        <taxon>Thermotogati</taxon>
        <taxon>Synergistota</taxon>
        <taxon>Synergistia</taxon>
        <taxon>Synergistales</taxon>
        <taxon>Aminithiophilaceae</taxon>
        <taxon>Aminithiophilus</taxon>
    </lineage>
</organism>
<comment type="similarity">
    <text evidence="2">Belongs to the MscS (TC 1.A.23) family.</text>
</comment>
<feature type="transmembrane region" description="Helical" evidence="8">
    <location>
        <begin position="517"/>
        <end position="537"/>
    </location>
</feature>
<keyword evidence="5 8" id="KW-1133">Transmembrane helix</keyword>
<dbReference type="PANTHER" id="PTHR30347">
    <property type="entry name" value="POTASSIUM CHANNEL RELATED"/>
    <property type="match status" value="1"/>
</dbReference>
<dbReference type="Gene3D" id="1.10.287.1260">
    <property type="match status" value="1"/>
</dbReference>
<evidence type="ECO:0000256" key="8">
    <source>
        <dbReference type="SAM" id="Phobius"/>
    </source>
</evidence>
<evidence type="ECO:0000256" key="7">
    <source>
        <dbReference type="SAM" id="Coils"/>
    </source>
</evidence>
<evidence type="ECO:0000256" key="9">
    <source>
        <dbReference type="SAM" id="SignalP"/>
    </source>
</evidence>
<dbReference type="PANTHER" id="PTHR30347:SF1">
    <property type="entry name" value="MECHANOSENSITIVE CHANNEL MSCK"/>
    <property type="match status" value="1"/>
</dbReference>
<feature type="domain" description="Mechanosensitive ion channel MscS" evidence="10">
    <location>
        <begin position="562"/>
        <end position="627"/>
    </location>
</feature>
<protein>
    <submittedName>
        <fullName evidence="12">Mechanosensitive ion channel</fullName>
    </submittedName>
</protein>
<dbReference type="Gene3D" id="3.30.70.100">
    <property type="match status" value="1"/>
</dbReference>
<evidence type="ECO:0000256" key="2">
    <source>
        <dbReference type="ARBA" id="ARBA00008017"/>
    </source>
</evidence>
<evidence type="ECO:0000313" key="13">
    <source>
        <dbReference type="Proteomes" id="UP000671879"/>
    </source>
</evidence>
<dbReference type="GO" id="GO:0005886">
    <property type="term" value="C:plasma membrane"/>
    <property type="evidence" value="ECO:0007669"/>
    <property type="project" value="UniProtKB-SubCell"/>
</dbReference>
<accession>A0A9Q7AMJ8</accession>
<keyword evidence="9" id="KW-0732">Signal</keyword>
<feature type="coiled-coil region" evidence="7">
    <location>
        <begin position="37"/>
        <end position="103"/>
    </location>
</feature>
<feature type="domain" description="Mechanosensitive ion channel MscS C-terminal" evidence="11">
    <location>
        <begin position="636"/>
        <end position="719"/>
    </location>
</feature>
<dbReference type="RefSeq" id="WP_274373525.1">
    <property type="nucleotide sequence ID" value="NZ_CP072943.1"/>
</dbReference>
<reference evidence="13" key="1">
    <citation type="submission" date="2021-04" db="EMBL/GenBank/DDBJ databases">
        <title>A novel Synergistetes isolate from a pyrite-forming mixed culture.</title>
        <authorList>
            <person name="Bunk B."/>
            <person name="Sproer C."/>
            <person name="Spring S."/>
            <person name="Pester M."/>
        </authorList>
    </citation>
    <scope>NUCLEOTIDE SEQUENCE [LARGE SCALE GENOMIC DNA]</scope>
    <source>
        <strain evidence="13">J.5.4.2-T.3.5.2</strain>
    </source>
</reference>
<feature type="coiled-coil region" evidence="7">
    <location>
        <begin position="129"/>
        <end position="156"/>
    </location>
</feature>
<dbReference type="InterPro" id="IPR052702">
    <property type="entry name" value="MscS-like_channel"/>
</dbReference>
<dbReference type="InterPro" id="IPR011066">
    <property type="entry name" value="MscS_channel_C_sf"/>
</dbReference>
<proteinExistence type="inferred from homology"/>
<dbReference type="InterPro" id="IPR006685">
    <property type="entry name" value="MscS_channel_2nd"/>
</dbReference>
<evidence type="ECO:0000259" key="10">
    <source>
        <dbReference type="Pfam" id="PF00924"/>
    </source>
</evidence>
<dbReference type="InterPro" id="IPR049278">
    <property type="entry name" value="MS_channel_C"/>
</dbReference>
<feature type="transmembrane region" description="Helical" evidence="8">
    <location>
        <begin position="543"/>
        <end position="573"/>
    </location>
</feature>
<keyword evidence="13" id="KW-1185">Reference proteome</keyword>
<dbReference type="SUPFAM" id="SSF82689">
    <property type="entry name" value="Mechanosensitive channel protein MscS (YggB), C-terminal domain"/>
    <property type="match status" value="1"/>
</dbReference>
<keyword evidence="6 8" id="KW-0472">Membrane</keyword>
<dbReference type="Pfam" id="PF00924">
    <property type="entry name" value="MS_channel_2nd"/>
    <property type="match status" value="1"/>
</dbReference>
<evidence type="ECO:0000256" key="1">
    <source>
        <dbReference type="ARBA" id="ARBA00004651"/>
    </source>
</evidence>
<dbReference type="SUPFAM" id="SSF50182">
    <property type="entry name" value="Sm-like ribonucleoproteins"/>
    <property type="match status" value="1"/>
</dbReference>
<comment type="subcellular location">
    <subcellularLocation>
        <location evidence="1">Cell membrane</location>
        <topology evidence="1">Multi-pass membrane protein</topology>
    </subcellularLocation>
</comment>
<evidence type="ECO:0000256" key="4">
    <source>
        <dbReference type="ARBA" id="ARBA00022692"/>
    </source>
</evidence>
<feature type="signal peptide" evidence="9">
    <location>
        <begin position="1"/>
        <end position="29"/>
    </location>
</feature>
<dbReference type="InterPro" id="IPR023408">
    <property type="entry name" value="MscS_beta-dom_sf"/>
</dbReference>
<dbReference type="GO" id="GO:0055085">
    <property type="term" value="P:transmembrane transport"/>
    <property type="evidence" value="ECO:0007669"/>
    <property type="project" value="InterPro"/>
</dbReference>
<feature type="coiled-coil region" evidence="7">
    <location>
        <begin position="244"/>
        <end position="292"/>
    </location>
</feature>
<dbReference type="Proteomes" id="UP000671879">
    <property type="component" value="Chromosome"/>
</dbReference>
<dbReference type="InterPro" id="IPR010920">
    <property type="entry name" value="LSM_dom_sf"/>
</dbReference>
<keyword evidence="7" id="KW-0175">Coiled coil</keyword>
<name>A0A9Q7AMJ8_9BACT</name>
<evidence type="ECO:0000256" key="3">
    <source>
        <dbReference type="ARBA" id="ARBA00022475"/>
    </source>
</evidence>
<gene>
    <name evidence="12" type="ORF">KAR29_13525</name>
</gene>
<dbReference type="SUPFAM" id="SSF82861">
    <property type="entry name" value="Mechanosensitive channel protein MscS (YggB), transmembrane region"/>
    <property type="match status" value="1"/>
</dbReference>
<sequence>MKRGLSLPLVLLIPALLLLSALLSAEARAFDVTTADVEALEERARSLDDAIAEAMRTDLSLEAARLGLEPSQIAERRERLEALQALYRRLSTTLSRAERLQKETQAIEEAASSGGRAFQQEPPYPLSLLDEQTEHLQGLQQQLDALRRSKALTQRALERAKTGLSDAEAFRRRLADGVRGGEPSPGLAWRISLADLAIAQNRAESFLQEKLMANTALSEKKLAIEIDLARQNRDWVAKNLVYSEEDLQSQLKAEETRKADLSRRVEEGIRLRERLEKELTQAQAVVQKAQTEDQALVASAQLQTKTLQLTYAQSDLELLQGRIDLASKAQQIWRARYAMLKGGLPSEELFAFQNSAEAWSEELDESLSALQAYQTTLSSNRESLNRDLAAANLLPKVVENLKTRETDLSAAIENNLAALSDVLRLSALNDRFVEETKQTIGAVQLAEKVTSMGRRRVVEVWQTELWTSGDHGVTVGKLLIALVLMVIGSVASRRAAQYVGDKLLTRFEMELGAAQAAKNLSFYLLILLFFLAALRVVNIPLTAFAFLGGAFAIGIGLGAQKFFSDLISGFVILMQKPFRINDMIQVDGMFATVIEVGSRYTKIRTFDNADVMMPNGYLLDNRIINWTLGDRIMRSKVTVGAGYDSDPKRVRELLLQAASEHLKVLPKPAPFVVFSDFGDSALVFDLYFWVHMDFASALVVGSDLRYRITELFRQDGISIAFPQSDVHLDVVGPLRVRLEGATGPDERD</sequence>
<dbReference type="KEGG" id="aram:KAR29_13525"/>
<evidence type="ECO:0000256" key="5">
    <source>
        <dbReference type="ARBA" id="ARBA00022989"/>
    </source>
</evidence>
<feature type="chain" id="PRO_5040248008" evidence="9">
    <location>
        <begin position="30"/>
        <end position="748"/>
    </location>
</feature>
<dbReference type="AlphaFoldDB" id="A0A9Q7AMJ8"/>
<dbReference type="Pfam" id="PF21082">
    <property type="entry name" value="MS_channel_3rd"/>
    <property type="match status" value="1"/>
</dbReference>
<evidence type="ECO:0000313" key="12">
    <source>
        <dbReference type="EMBL" id="QTX32302.1"/>
    </source>
</evidence>
<dbReference type="InterPro" id="IPR011014">
    <property type="entry name" value="MscS_channel_TM-2"/>
</dbReference>
<evidence type="ECO:0000259" key="11">
    <source>
        <dbReference type="Pfam" id="PF21082"/>
    </source>
</evidence>
<evidence type="ECO:0000256" key="6">
    <source>
        <dbReference type="ARBA" id="ARBA00023136"/>
    </source>
</evidence>
<dbReference type="Gene3D" id="2.30.30.60">
    <property type="match status" value="1"/>
</dbReference>
<dbReference type="EMBL" id="CP072943">
    <property type="protein sequence ID" value="QTX32302.1"/>
    <property type="molecule type" value="Genomic_DNA"/>
</dbReference>
<keyword evidence="4 8" id="KW-0812">Transmembrane</keyword>